<sequence>MSRHNRRRTRGEHKASASCQYDGFELPSSADPSDTKPPAVRHPRRNDLSAKHWHNRYLAWQARERKHKDECERLMEERKRIFGGDGNEEEDDERGARFKSDVTSSQATGEVCTFSKGTGRIFPLRFVISNFAIETSDQRRRAKRYDLQQMKAPRLAARRGRGPGAGMVQQNLRPSNLDGHVRRRRTQGNIVTAAGARDVALKEASLELAAADACKWRRARRNID</sequence>
<feature type="compositionally biased region" description="Basic residues" evidence="1">
    <location>
        <begin position="1"/>
        <end position="11"/>
    </location>
</feature>
<keyword evidence="3" id="KW-1185">Reference proteome</keyword>
<accession>A0A8H6G188</accession>
<dbReference type="RefSeq" id="XP_037167804.1">
    <property type="nucleotide sequence ID" value="XM_037305396.1"/>
</dbReference>
<protein>
    <submittedName>
        <fullName evidence="2">Uncharacterized protein</fullName>
    </submittedName>
</protein>
<name>A0A8H6G188_9LECA</name>
<feature type="region of interest" description="Disordered" evidence="1">
    <location>
        <begin position="82"/>
        <end position="102"/>
    </location>
</feature>
<reference evidence="2 3" key="1">
    <citation type="journal article" date="2020" name="Genomics">
        <title>Complete, high-quality genomes from long-read metagenomic sequencing of two wolf lichen thalli reveals enigmatic genome architecture.</title>
        <authorList>
            <person name="McKenzie S.K."/>
            <person name="Walston R.F."/>
            <person name="Allen J.L."/>
        </authorList>
    </citation>
    <scope>NUCLEOTIDE SEQUENCE [LARGE SCALE GENOMIC DNA]</scope>
    <source>
        <strain evidence="2">WasteWater2</strain>
    </source>
</reference>
<evidence type="ECO:0000256" key="1">
    <source>
        <dbReference type="SAM" id="MobiDB-lite"/>
    </source>
</evidence>
<evidence type="ECO:0000313" key="2">
    <source>
        <dbReference type="EMBL" id="KAF6238502.1"/>
    </source>
</evidence>
<feature type="region of interest" description="Disordered" evidence="1">
    <location>
        <begin position="1"/>
        <end position="48"/>
    </location>
</feature>
<organism evidence="2 3">
    <name type="scientific">Letharia columbiana</name>
    <dbReference type="NCBI Taxonomy" id="112416"/>
    <lineage>
        <taxon>Eukaryota</taxon>
        <taxon>Fungi</taxon>
        <taxon>Dikarya</taxon>
        <taxon>Ascomycota</taxon>
        <taxon>Pezizomycotina</taxon>
        <taxon>Lecanoromycetes</taxon>
        <taxon>OSLEUM clade</taxon>
        <taxon>Lecanoromycetidae</taxon>
        <taxon>Lecanorales</taxon>
        <taxon>Lecanorineae</taxon>
        <taxon>Parmeliaceae</taxon>
        <taxon>Letharia</taxon>
    </lineage>
</organism>
<dbReference type="AlphaFoldDB" id="A0A8H6G188"/>
<comment type="caution">
    <text evidence="2">The sequence shown here is derived from an EMBL/GenBank/DDBJ whole genome shotgun (WGS) entry which is preliminary data.</text>
</comment>
<evidence type="ECO:0000313" key="3">
    <source>
        <dbReference type="Proteomes" id="UP000578531"/>
    </source>
</evidence>
<proteinExistence type="predicted"/>
<gene>
    <name evidence="2" type="ORF">HO173_003470</name>
</gene>
<dbReference type="Proteomes" id="UP000578531">
    <property type="component" value="Unassembled WGS sequence"/>
</dbReference>
<dbReference type="OrthoDB" id="4147798at2759"/>
<dbReference type="EMBL" id="JACCJC010000009">
    <property type="protein sequence ID" value="KAF6238502.1"/>
    <property type="molecule type" value="Genomic_DNA"/>
</dbReference>
<dbReference type="GeneID" id="59285137"/>